<protein>
    <submittedName>
        <fullName evidence="1">Uncharacterized protein</fullName>
    </submittedName>
</protein>
<dbReference type="RefSeq" id="WP_256964413.1">
    <property type="nucleotide sequence ID" value="NZ_JAGJBZ010000001.1"/>
</dbReference>
<organism evidence="1 2">
    <name type="scientific">Streptomyces griseiscabiei</name>
    <dbReference type="NCBI Taxonomy" id="2993540"/>
    <lineage>
        <taxon>Bacteria</taxon>
        <taxon>Bacillati</taxon>
        <taxon>Actinomycetota</taxon>
        <taxon>Actinomycetes</taxon>
        <taxon>Kitasatosporales</taxon>
        <taxon>Streptomycetaceae</taxon>
        <taxon>Streptomyces</taxon>
    </lineage>
</organism>
<keyword evidence="2" id="KW-1185">Reference proteome</keyword>
<gene>
    <name evidence="1" type="ORF">PV517_19740</name>
</gene>
<dbReference type="EMBL" id="JARAVY010000007">
    <property type="protein sequence ID" value="MDX2910920.1"/>
    <property type="molecule type" value="Genomic_DNA"/>
</dbReference>
<comment type="caution">
    <text evidence="1">The sequence shown here is derived from an EMBL/GenBank/DDBJ whole genome shotgun (WGS) entry which is preliminary data.</text>
</comment>
<reference evidence="1 2" key="1">
    <citation type="journal article" date="2023" name="Microb. Genom.">
        <title>Mesoterricola silvestris gen. nov., sp. nov., Mesoterricola sediminis sp. nov., Geothrix oryzae sp. nov., Geothrix edaphica sp. nov., Geothrix rubra sp. nov., and Geothrix limicola sp. nov., six novel members of Acidobacteriota isolated from soils.</title>
        <authorList>
            <person name="Weisberg A.J."/>
            <person name="Pearce E."/>
            <person name="Kramer C.G."/>
            <person name="Chang J.H."/>
            <person name="Clarke C.R."/>
        </authorList>
    </citation>
    <scope>NUCLEOTIDE SEQUENCE [LARGE SCALE GENOMIC DNA]</scope>
    <source>
        <strain evidence="1 2">NRRL_B-2795</strain>
    </source>
</reference>
<sequence>MSWRVSGEPGESGHAATPEAFERVIASDVRYRFVVDTSTLA</sequence>
<proteinExistence type="predicted"/>
<evidence type="ECO:0000313" key="2">
    <source>
        <dbReference type="Proteomes" id="UP001271723"/>
    </source>
</evidence>
<accession>A0ABU4L6H4</accession>
<evidence type="ECO:0000313" key="1">
    <source>
        <dbReference type="EMBL" id="MDX2910920.1"/>
    </source>
</evidence>
<dbReference type="Proteomes" id="UP001271723">
    <property type="component" value="Unassembled WGS sequence"/>
</dbReference>
<name>A0ABU4L6H4_9ACTN</name>